<reference evidence="4" key="1">
    <citation type="submission" date="2021-04" db="EMBL/GenBank/DDBJ databases">
        <title>Genome sequence of Woronichinia naegeliana from Washington state freshwater lake bloom.</title>
        <authorList>
            <person name="Dreher T.W."/>
        </authorList>
    </citation>
    <scope>NUCLEOTIDE SEQUENCE</scope>
    <source>
        <strain evidence="4">WA131</strain>
    </source>
</reference>
<organism evidence="4">
    <name type="scientific">Woronichinia naegeliana WA131</name>
    <dbReference type="NCBI Taxonomy" id="2824559"/>
    <lineage>
        <taxon>Bacteria</taxon>
        <taxon>Bacillati</taxon>
        <taxon>Cyanobacteriota</taxon>
        <taxon>Cyanophyceae</taxon>
        <taxon>Synechococcales</taxon>
        <taxon>Coelosphaeriaceae</taxon>
        <taxon>Woronichinia</taxon>
    </lineage>
</organism>
<dbReference type="Pfam" id="PF00005">
    <property type="entry name" value="ABC_tran"/>
    <property type="match status" value="1"/>
</dbReference>
<protein>
    <submittedName>
        <fullName evidence="4">ABC transporter ATP-binding protein</fullName>
    </submittedName>
</protein>
<dbReference type="Proteomes" id="UP001065613">
    <property type="component" value="Chromosome"/>
</dbReference>
<dbReference type="GO" id="GO:0016887">
    <property type="term" value="F:ATP hydrolysis activity"/>
    <property type="evidence" value="ECO:0007669"/>
    <property type="project" value="InterPro"/>
</dbReference>
<dbReference type="GO" id="GO:0005524">
    <property type="term" value="F:ATP binding"/>
    <property type="evidence" value="ECO:0007669"/>
    <property type="project" value="UniProtKB-KW"/>
</dbReference>
<dbReference type="InterPro" id="IPR003593">
    <property type="entry name" value="AAA+_ATPase"/>
</dbReference>
<name>A0A977KX97_9CYAN</name>
<dbReference type="CDD" id="cd03230">
    <property type="entry name" value="ABC_DR_subfamily_A"/>
    <property type="match status" value="1"/>
</dbReference>
<evidence type="ECO:0000256" key="1">
    <source>
        <dbReference type="ARBA" id="ARBA00022741"/>
    </source>
</evidence>
<dbReference type="KEGG" id="wna:KA717_34920"/>
<dbReference type="InterPro" id="IPR003439">
    <property type="entry name" value="ABC_transporter-like_ATP-bd"/>
</dbReference>
<dbReference type="SUPFAM" id="SSF52540">
    <property type="entry name" value="P-loop containing nucleoside triphosphate hydrolases"/>
    <property type="match status" value="1"/>
</dbReference>
<accession>A0A977KX97</accession>
<feature type="domain" description="AAA+ ATPase" evidence="3">
    <location>
        <begin position="26"/>
        <end position="205"/>
    </location>
</feature>
<proteinExistence type="predicted"/>
<sequence>MLSLENVSKYYGDRLVLDQLSFNIKAGEIYGLLGPNGAGKTTIINLISYLLKPDQGQILIEGKPVSEMTKRWLGVAPQENILYRTLTCQENLDFFAKIYGLSAQERRHRLEFCLQAVNLLDRAKTPVEKLSGGMQRRLNMAIALVHQPKLLILDEPTTGLDIEARYDLWQLIQNLKQEGMTILLTTHLLDEAERLCDRLGILKAGKILSQGSLAELQQLIPAKEILTIETTAEKQILERAKSLGYRHRRYRGNLAFWLPEPLELREVLVAFDGIPIVAIARQPVQLEHIYLEITQAQTLP</sequence>
<evidence type="ECO:0000259" key="3">
    <source>
        <dbReference type="SMART" id="SM00382"/>
    </source>
</evidence>
<evidence type="ECO:0000313" key="4">
    <source>
        <dbReference type="EMBL" id="UXE60651.1"/>
    </source>
</evidence>
<dbReference type="Gene3D" id="3.40.50.300">
    <property type="entry name" value="P-loop containing nucleotide triphosphate hydrolases"/>
    <property type="match status" value="1"/>
</dbReference>
<dbReference type="SMART" id="SM00382">
    <property type="entry name" value="AAA"/>
    <property type="match status" value="1"/>
</dbReference>
<dbReference type="InterPro" id="IPR017871">
    <property type="entry name" value="ABC_transporter-like_CS"/>
</dbReference>
<dbReference type="PROSITE" id="PS00211">
    <property type="entry name" value="ABC_TRANSPORTER_1"/>
    <property type="match status" value="1"/>
</dbReference>
<dbReference type="InterPro" id="IPR027417">
    <property type="entry name" value="P-loop_NTPase"/>
</dbReference>
<dbReference type="PANTHER" id="PTHR43582:SF2">
    <property type="entry name" value="LINEARMYCIN RESISTANCE ATP-BINDING PROTEIN LNRL"/>
    <property type="match status" value="1"/>
</dbReference>
<dbReference type="EMBL" id="CP073041">
    <property type="protein sequence ID" value="UXE60651.1"/>
    <property type="molecule type" value="Genomic_DNA"/>
</dbReference>
<gene>
    <name evidence="4" type="ORF">KA717_34920</name>
</gene>
<keyword evidence="2 4" id="KW-0067">ATP-binding</keyword>
<dbReference type="AlphaFoldDB" id="A0A977KX97"/>
<dbReference type="PANTHER" id="PTHR43582">
    <property type="entry name" value="LINEARMYCIN RESISTANCE ATP-BINDING PROTEIN LNRL"/>
    <property type="match status" value="1"/>
</dbReference>
<evidence type="ECO:0000256" key="2">
    <source>
        <dbReference type="ARBA" id="ARBA00022840"/>
    </source>
</evidence>
<keyword evidence="1" id="KW-0547">Nucleotide-binding</keyword>